<reference evidence="2 3" key="1">
    <citation type="submission" date="2015-01" db="EMBL/GenBank/DDBJ databases">
        <title>The Genome Sequence of Fonsecaea pedrosoi CBS 271.37.</title>
        <authorList>
            <consortium name="The Broad Institute Genomics Platform"/>
            <person name="Cuomo C."/>
            <person name="de Hoog S."/>
            <person name="Gorbushina A."/>
            <person name="Stielow B."/>
            <person name="Teixiera M."/>
            <person name="Abouelleil A."/>
            <person name="Chapman S.B."/>
            <person name="Priest M."/>
            <person name="Young S.K."/>
            <person name="Wortman J."/>
            <person name="Nusbaum C."/>
            <person name="Birren B."/>
        </authorList>
    </citation>
    <scope>NUCLEOTIDE SEQUENCE [LARGE SCALE GENOMIC DNA]</scope>
    <source>
        <strain evidence="2 3">CBS 271.37</strain>
    </source>
</reference>
<feature type="region of interest" description="Disordered" evidence="1">
    <location>
        <begin position="85"/>
        <end position="161"/>
    </location>
</feature>
<evidence type="ECO:0000313" key="2">
    <source>
        <dbReference type="EMBL" id="KIW83506.1"/>
    </source>
</evidence>
<sequence length="391" mass="43280">MGPGIDIDLEAARLANMQEKQKLLESLNLLPSKGRTGQKRAAAAGEARTPPAKRQKGAASPNPNPSPGLLRTASRASARIAAAAAGGRLSYHEDEDTNGAVADRNTAVGDDDDHGNGSWRRSRSRRGTRSARRSGHHGHPQRAPLAANSSSSTLNPLSSSLSLPTTLPSLLQHYNSWTPSSPLPTQDPETDNYHFVSHPAFQPNKSPLSILLEGAFGGSFFSPWLSRTLGVTLVDDHLSTLPGPWLAQLQPAQKYLTSPSYDAELNRHGRACGQTLAQWEDAGWINFRHDARGWFEWYIRFWLGRRLNDGEDERQIGRWLRCVGPRGRWKRMLLKKYVEMGVRSVFDDDDDDDDGGAQHENRVSPVIHQTCLQWGYQVTQADLDDAWGETR</sequence>
<evidence type="ECO:0000313" key="3">
    <source>
        <dbReference type="Proteomes" id="UP000053029"/>
    </source>
</evidence>
<dbReference type="PANTHER" id="PTHR37948">
    <property type="entry name" value="ZGC:113208"/>
    <property type="match status" value="1"/>
</dbReference>
<dbReference type="HOGENOM" id="CLU_050444_0_0_1"/>
<feature type="compositionally biased region" description="Low complexity" evidence="1">
    <location>
        <begin position="39"/>
        <end position="50"/>
    </location>
</feature>
<name>A0A0D2E0J4_9EURO</name>
<feature type="compositionally biased region" description="Low complexity" evidence="1">
    <location>
        <begin position="143"/>
        <end position="161"/>
    </location>
</feature>
<proteinExistence type="predicted"/>
<accession>A0A0D2E0J4</accession>
<evidence type="ECO:0000256" key="1">
    <source>
        <dbReference type="SAM" id="MobiDB-lite"/>
    </source>
</evidence>
<dbReference type="VEuPathDB" id="FungiDB:Z517_02751"/>
<dbReference type="EMBL" id="KN846970">
    <property type="protein sequence ID" value="KIW83506.1"/>
    <property type="molecule type" value="Genomic_DNA"/>
</dbReference>
<dbReference type="RefSeq" id="XP_013287314.1">
    <property type="nucleotide sequence ID" value="XM_013431860.1"/>
</dbReference>
<gene>
    <name evidence="2" type="ORF">Z517_02751</name>
</gene>
<organism evidence="2 3">
    <name type="scientific">Fonsecaea pedrosoi CBS 271.37</name>
    <dbReference type="NCBI Taxonomy" id="1442368"/>
    <lineage>
        <taxon>Eukaryota</taxon>
        <taxon>Fungi</taxon>
        <taxon>Dikarya</taxon>
        <taxon>Ascomycota</taxon>
        <taxon>Pezizomycotina</taxon>
        <taxon>Eurotiomycetes</taxon>
        <taxon>Chaetothyriomycetidae</taxon>
        <taxon>Chaetothyriales</taxon>
        <taxon>Herpotrichiellaceae</taxon>
        <taxon>Fonsecaea</taxon>
    </lineage>
</organism>
<dbReference type="PANTHER" id="PTHR37948:SF1">
    <property type="entry name" value="BLL5189 PROTEIN"/>
    <property type="match status" value="1"/>
</dbReference>
<feature type="compositionally biased region" description="Basic residues" evidence="1">
    <location>
        <begin position="120"/>
        <end position="140"/>
    </location>
</feature>
<dbReference type="Proteomes" id="UP000053029">
    <property type="component" value="Unassembled WGS sequence"/>
</dbReference>
<dbReference type="AlphaFoldDB" id="A0A0D2E0J4"/>
<keyword evidence="3" id="KW-1185">Reference proteome</keyword>
<protein>
    <submittedName>
        <fullName evidence="2">Uncharacterized protein</fullName>
    </submittedName>
</protein>
<dbReference type="OrthoDB" id="4850at2759"/>
<dbReference type="STRING" id="1442368.A0A0D2E0J4"/>
<feature type="region of interest" description="Disordered" evidence="1">
    <location>
        <begin position="26"/>
        <end position="73"/>
    </location>
</feature>
<dbReference type="GeneID" id="25302241"/>